<dbReference type="EMBL" id="AGNL01025970">
    <property type="protein sequence ID" value="EJK58186.1"/>
    <property type="molecule type" value="Genomic_DNA"/>
</dbReference>
<name>K0SBB8_THAOC</name>
<evidence type="ECO:0000313" key="3">
    <source>
        <dbReference type="Proteomes" id="UP000266841"/>
    </source>
</evidence>
<reference evidence="2 3" key="1">
    <citation type="journal article" date="2012" name="Genome Biol.">
        <title>Genome and low-iron response of an oceanic diatom adapted to chronic iron limitation.</title>
        <authorList>
            <person name="Lommer M."/>
            <person name="Specht M."/>
            <person name="Roy A.S."/>
            <person name="Kraemer L."/>
            <person name="Andreson R."/>
            <person name="Gutowska M.A."/>
            <person name="Wolf J."/>
            <person name="Bergner S.V."/>
            <person name="Schilhabel M.B."/>
            <person name="Klostermeier U.C."/>
            <person name="Beiko R.G."/>
            <person name="Rosenstiel P."/>
            <person name="Hippler M."/>
            <person name="Laroche J."/>
        </authorList>
    </citation>
    <scope>NUCLEOTIDE SEQUENCE [LARGE SCALE GENOMIC DNA]</scope>
    <source>
        <strain evidence="2 3">CCMP1005</strain>
    </source>
</reference>
<organism evidence="2 3">
    <name type="scientific">Thalassiosira oceanica</name>
    <name type="common">Marine diatom</name>
    <dbReference type="NCBI Taxonomy" id="159749"/>
    <lineage>
        <taxon>Eukaryota</taxon>
        <taxon>Sar</taxon>
        <taxon>Stramenopiles</taxon>
        <taxon>Ochrophyta</taxon>
        <taxon>Bacillariophyta</taxon>
        <taxon>Coscinodiscophyceae</taxon>
        <taxon>Thalassiosirophycidae</taxon>
        <taxon>Thalassiosirales</taxon>
        <taxon>Thalassiosiraceae</taxon>
        <taxon>Thalassiosira</taxon>
    </lineage>
</organism>
<dbReference type="Proteomes" id="UP000266841">
    <property type="component" value="Unassembled WGS sequence"/>
</dbReference>
<feature type="signal peptide" evidence="1">
    <location>
        <begin position="1"/>
        <end position="17"/>
    </location>
</feature>
<dbReference type="OMA" id="CWLIDSM"/>
<proteinExistence type="predicted"/>
<comment type="caution">
    <text evidence="2">The sequence shown here is derived from an EMBL/GenBank/DDBJ whole genome shotgun (WGS) entry which is preliminary data.</text>
</comment>
<dbReference type="eggNOG" id="ENOG502SEA9">
    <property type="taxonomic scope" value="Eukaryota"/>
</dbReference>
<protein>
    <submittedName>
        <fullName evidence="2">Uncharacterized protein</fullName>
    </submittedName>
</protein>
<dbReference type="AlphaFoldDB" id="K0SBB8"/>
<evidence type="ECO:0000313" key="2">
    <source>
        <dbReference type="EMBL" id="EJK58186.1"/>
    </source>
</evidence>
<keyword evidence="3" id="KW-1185">Reference proteome</keyword>
<evidence type="ECO:0000256" key="1">
    <source>
        <dbReference type="SAM" id="SignalP"/>
    </source>
</evidence>
<keyword evidence="1" id="KW-0732">Signal</keyword>
<accession>K0SBB8</accession>
<feature type="chain" id="PRO_5003839832" evidence="1">
    <location>
        <begin position="18"/>
        <end position="313"/>
    </location>
</feature>
<gene>
    <name evidence="2" type="ORF">THAOC_21710</name>
</gene>
<dbReference type="OrthoDB" id="10266005at2759"/>
<sequence>MVLRSSIVLALLQIAGAFVAPRSNHVRVSSAQIVLDHHDPKDPAPARPATTTCLWMSEQPTDGEGADLASEFFRALENRNISFDGDEIDIADVEDEEFSAEENEGGGGGLSDDDNAILREYDMSSESSVTDEEIYGGMQDRMYSSAGSFVALNSGADYVEEGPKTYQPPTNVPDSGLNAAEVVELVLAALRNNDVPSPNFGVEVFFGYSSPGSQVAEQVAEDGMTAAQYRRFLATSEDSLPLLQHTHATIEKADFSPDRLKGYFTARLTNDDMDVEEVTVNFILSTSGTNDDDCWLIDSMLIRPSKLRRRRRR</sequence>